<dbReference type="EMBL" id="JAGGNH010000002">
    <property type="protein sequence ID" value="KAJ0982392.1"/>
    <property type="molecule type" value="Genomic_DNA"/>
</dbReference>
<name>A0A9D5D130_9LILI</name>
<evidence type="ECO:0000313" key="1">
    <source>
        <dbReference type="EMBL" id="KAJ0982392.1"/>
    </source>
</evidence>
<proteinExistence type="predicted"/>
<accession>A0A9D5D130</accession>
<dbReference type="AlphaFoldDB" id="A0A9D5D130"/>
<comment type="caution">
    <text evidence="1">The sequence shown here is derived from an EMBL/GenBank/DDBJ whole genome shotgun (WGS) entry which is preliminary data.</text>
</comment>
<protein>
    <submittedName>
        <fullName evidence="1">Uncharacterized protein</fullName>
    </submittedName>
</protein>
<organism evidence="1 2">
    <name type="scientific">Dioscorea zingiberensis</name>
    <dbReference type="NCBI Taxonomy" id="325984"/>
    <lineage>
        <taxon>Eukaryota</taxon>
        <taxon>Viridiplantae</taxon>
        <taxon>Streptophyta</taxon>
        <taxon>Embryophyta</taxon>
        <taxon>Tracheophyta</taxon>
        <taxon>Spermatophyta</taxon>
        <taxon>Magnoliopsida</taxon>
        <taxon>Liliopsida</taxon>
        <taxon>Dioscoreales</taxon>
        <taxon>Dioscoreaceae</taxon>
        <taxon>Dioscorea</taxon>
    </lineage>
</organism>
<keyword evidence="2" id="KW-1185">Reference proteome</keyword>
<reference evidence="1" key="2">
    <citation type="journal article" date="2022" name="Hortic Res">
        <title>The genome of Dioscorea zingiberensis sheds light on the biosynthesis, origin and evolution of the medicinally important diosgenin saponins.</title>
        <authorList>
            <person name="Li Y."/>
            <person name="Tan C."/>
            <person name="Li Z."/>
            <person name="Guo J."/>
            <person name="Li S."/>
            <person name="Chen X."/>
            <person name="Wang C."/>
            <person name="Dai X."/>
            <person name="Yang H."/>
            <person name="Song W."/>
            <person name="Hou L."/>
            <person name="Xu J."/>
            <person name="Tong Z."/>
            <person name="Xu A."/>
            <person name="Yuan X."/>
            <person name="Wang W."/>
            <person name="Yang Q."/>
            <person name="Chen L."/>
            <person name="Sun Z."/>
            <person name="Wang K."/>
            <person name="Pan B."/>
            <person name="Chen J."/>
            <person name="Bao Y."/>
            <person name="Liu F."/>
            <person name="Qi X."/>
            <person name="Gang D.R."/>
            <person name="Wen J."/>
            <person name="Li J."/>
        </authorList>
    </citation>
    <scope>NUCLEOTIDE SEQUENCE</scope>
    <source>
        <strain evidence="1">Dzin_1.0</strain>
    </source>
</reference>
<gene>
    <name evidence="1" type="ORF">J5N97_010647</name>
</gene>
<dbReference type="Proteomes" id="UP001085076">
    <property type="component" value="Miscellaneous, Linkage group lg02"/>
</dbReference>
<dbReference type="OrthoDB" id="60033at2759"/>
<sequence length="140" mass="15870">MNPLPEPPLALYFLGSCLDAVEQLKVEHLQIDRKKKKDGKLEWDEDDYKKMDFTQCIPRNGQGPSKFQLLLGATEFLEKSLSDDKIKNLWQHVVHKAFNAVSTMMKCIAVTFGTKKTTIAYIDLMTSSFGDQENPDISGD</sequence>
<reference evidence="1" key="1">
    <citation type="submission" date="2021-03" db="EMBL/GenBank/DDBJ databases">
        <authorList>
            <person name="Li Z."/>
            <person name="Yang C."/>
        </authorList>
    </citation>
    <scope>NUCLEOTIDE SEQUENCE</scope>
    <source>
        <strain evidence="1">Dzin_1.0</strain>
        <tissue evidence="1">Leaf</tissue>
    </source>
</reference>
<evidence type="ECO:0000313" key="2">
    <source>
        <dbReference type="Proteomes" id="UP001085076"/>
    </source>
</evidence>